<dbReference type="RefSeq" id="WP_241443526.1">
    <property type="nucleotide sequence ID" value="NZ_BSUJ01000001.1"/>
</dbReference>
<evidence type="ECO:0000259" key="2">
    <source>
        <dbReference type="Pfam" id="PF01261"/>
    </source>
</evidence>
<dbReference type="PANTHER" id="PTHR12110:SF21">
    <property type="entry name" value="XYLOSE ISOMERASE-LIKE TIM BARREL DOMAIN-CONTAINING PROTEIN"/>
    <property type="match status" value="1"/>
</dbReference>
<comment type="caution">
    <text evidence="3">The sequence shown here is derived from an EMBL/GenBank/DDBJ whole genome shotgun (WGS) entry which is preliminary data.</text>
</comment>
<keyword evidence="3" id="KW-0413">Isomerase</keyword>
<feature type="domain" description="Xylose isomerase-like TIM barrel" evidence="2">
    <location>
        <begin position="24"/>
        <end position="311"/>
    </location>
</feature>
<dbReference type="InterPro" id="IPR013022">
    <property type="entry name" value="Xyl_isomerase-like_TIM-brl"/>
</dbReference>
<gene>
    <name evidence="3" type="ORF">GCM10025862_36380</name>
</gene>
<dbReference type="InterPro" id="IPR036237">
    <property type="entry name" value="Xyl_isomerase-like_sf"/>
</dbReference>
<keyword evidence="1" id="KW-0119">Carbohydrate metabolism</keyword>
<sequence>MALQYGAYTACLSDRSIPQMLDTLKGLGLTSVEVNSGGFIPAPHLPVDSLLASEAARADYLALYEDRGMTLTALNCNGNPLSPNASDGPKHAHDVRTSIELAGLLGVKNVITMSGLPGADAAATLPTWVVNAWHGQDQEILAYQWPVAVRFWKEIDRVARDNDVRVALELHPRNLVFNTTTFQRLIEETGATNIGVEMDTSHLMWQQMDVPTVIRALGDRVYIAAAKDVALFDGVRTKGVLDVDFVPVPADAAGKVPVGYQHWCAQWPDDPAWRFVAVGVGHDVDYWVEVLTALQEVNPDCAINIEHEDAAMSTMEGLTLAAQTLLAAAARVDGTDG</sequence>
<evidence type="ECO:0000256" key="1">
    <source>
        <dbReference type="ARBA" id="ARBA00023277"/>
    </source>
</evidence>
<reference evidence="4" key="1">
    <citation type="journal article" date="2019" name="Int. J. Syst. Evol. Microbiol.">
        <title>The Global Catalogue of Microorganisms (GCM) 10K type strain sequencing project: providing services to taxonomists for standard genome sequencing and annotation.</title>
        <authorList>
            <consortium name="The Broad Institute Genomics Platform"/>
            <consortium name="The Broad Institute Genome Sequencing Center for Infectious Disease"/>
            <person name="Wu L."/>
            <person name="Ma J."/>
        </authorList>
    </citation>
    <scope>NUCLEOTIDE SEQUENCE [LARGE SCALE GENOMIC DNA]</scope>
    <source>
        <strain evidence="4">NBRC 105830</strain>
    </source>
</reference>
<protein>
    <submittedName>
        <fullName evidence="3">Sugar phosphate isomerase</fullName>
    </submittedName>
</protein>
<dbReference type="InterPro" id="IPR050312">
    <property type="entry name" value="IolE/XylAMocC-like"/>
</dbReference>
<dbReference type="SUPFAM" id="SSF51658">
    <property type="entry name" value="Xylose isomerase-like"/>
    <property type="match status" value="1"/>
</dbReference>
<dbReference type="Proteomes" id="UP001157109">
    <property type="component" value="Unassembled WGS sequence"/>
</dbReference>
<dbReference type="Gene3D" id="3.20.20.150">
    <property type="entry name" value="Divalent-metal-dependent TIM barrel enzymes"/>
    <property type="match status" value="1"/>
</dbReference>
<organism evidence="3 4">
    <name type="scientific">Arsenicicoccus piscis</name>
    <dbReference type="NCBI Taxonomy" id="673954"/>
    <lineage>
        <taxon>Bacteria</taxon>
        <taxon>Bacillati</taxon>
        <taxon>Actinomycetota</taxon>
        <taxon>Actinomycetes</taxon>
        <taxon>Micrococcales</taxon>
        <taxon>Intrasporangiaceae</taxon>
        <taxon>Arsenicicoccus</taxon>
    </lineage>
</organism>
<evidence type="ECO:0000313" key="4">
    <source>
        <dbReference type="Proteomes" id="UP001157109"/>
    </source>
</evidence>
<dbReference type="Pfam" id="PF01261">
    <property type="entry name" value="AP_endonuc_2"/>
    <property type="match status" value="1"/>
</dbReference>
<keyword evidence="4" id="KW-1185">Reference proteome</keyword>
<evidence type="ECO:0000313" key="3">
    <source>
        <dbReference type="EMBL" id="GMA21617.1"/>
    </source>
</evidence>
<dbReference type="EMBL" id="BSUJ01000001">
    <property type="protein sequence ID" value="GMA21617.1"/>
    <property type="molecule type" value="Genomic_DNA"/>
</dbReference>
<dbReference type="GO" id="GO:0016853">
    <property type="term" value="F:isomerase activity"/>
    <property type="evidence" value="ECO:0007669"/>
    <property type="project" value="UniProtKB-KW"/>
</dbReference>
<accession>A0ABQ6HUH8</accession>
<dbReference type="PANTHER" id="PTHR12110">
    <property type="entry name" value="HYDROXYPYRUVATE ISOMERASE"/>
    <property type="match status" value="1"/>
</dbReference>
<proteinExistence type="predicted"/>
<name>A0ABQ6HUH8_9MICO</name>